<dbReference type="Proteomes" id="UP001596383">
    <property type="component" value="Unassembled WGS sequence"/>
</dbReference>
<evidence type="ECO:0000313" key="3">
    <source>
        <dbReference type="Proteomes" id="UP001596383"/>
    </source>
</evidence>
<organism evidence="2 3">
    <name type="scientific">Natrinema soli</name>
    <dbReference type="NCBI Taxonomy" id="1930624"/>
    <lineage>
        <taxon>Archaea</taxon>
        <taxon>Methanobacteriati</taxon>
        <taxon>Methanobacteriota</taxon>
        <taxon>Stenosarchaea group</taxon>
        <taxon>Halobacteria</taxon>
        <taxon>Halobacteriales</taxon>
        <taxon>Natrialbaceae</taxon>
        <taxon>Natrinema</taxon>
    </lineage>
</organism>
<dbReference type="EMBL" id="JBHSWV010000026">
    <property type="protein sequence ID" value="MFC6763884.1"/>
    <property type="molecule type" value="Genomic_DNA"/>
</dbReference>
<feature type="transmembrane region" description="Helical" evidence="1">
    <location>
        <begin position="20"/>
        <end position="42"/>
    </location>
</feature>
<dbReference type="RefSeq" id="WP_273736990.1">
    <property type="nucleotide sequence ID" value="NZ_JAQIVI010000026.1"/>
</dbReference>
<keyword evidence="1" id="KW-0472">Membrane</keyword>
<reference evidence="2 3" key="1">
    <citation type="journal article" date="2019" name="Int. J. Syst. Evol. Microbiol.">
        <title>The Global Catalogue of Microorganisms (GCM) 10K type strain sequencing project: providing services to taxonomists for standard genome sequencing and annotation.</title>
        <authorList>
            <consortium name="The Broad Institute Genomics Platform"/>
            <consortium name="The Broad Institute Genome Sequencing Center for Infectious Disease"/>
            <person name="Wu L."/>
            <person name="Ma J."/>
        </authorList>
    </citation>
    <scope>NUCLEOTIDE SEQUENCE [LARGE SCALE GENOMIC DNA]</scope>
    <source>
        <strain evidence="2 3">LMG 29247</strain>
    </source>
</reference>
<sequence length="44" mass="4523">MVRVSTVVMIVGVGLLLVPIPPIATALGILVILLGIGLRLFANV</sequence>
<gene>
    <name evidence="2" type="ORF">ACFQE6_02060</name>
</gene>
<evidence type="ECO:0000313" key="2">
    <source>
        <dbReference type="EMBL" id="MFC6763884.1"/>
    </source>
</evidence>
<proteinExistence type="predicted"/>
<name>A0ABD5SFV2_9EURY</name>
<evidence type="ECO:0000256" key="1">
    <source>
        <dbReference type="SAM" id="Phobius"/>
    </source>
</evidence>
<keyword evidence="1" id="KW-0812">Transmembrane</keyword>
<keyword evidence="3" id="KW-1185">Reference proteome</keyword>
<keyword evidence="1" id="KW-1133">Transmembrane helix</keyword>
<dbReference type="AlphaFoldDB" id="A0ABD5SFV2"/>
<accession>A0ABD5SFV2</accession>
<comment type="caution">
    <text evidence="2">The sequence shown here is derived from an EMBL/GenBank/DDBJ whole genome shotgun (WGS) entry which is preliminary data.</text>
</comment>
<protein>
    <submittedName>
        <fullName evidence="2">Transporter</fullName>
    </submittedName>
</protein>